<feature type="chain" id="PRO_5024407647" evidence="1">
    <location>
        <begin position="28"/>
        <end position="640"/>
    </location>
</feature>
<feature type="domain" description="GH18" evidence="2">
    <location>
        <begin position="326"/>
        <end position="640"/>
    </location>
</feature>
<sequence>MKWKSTASAVLACAMLVGAMAPASALAAGDRTSKYRVYQNASALKEFSDKNQAILYAKSFKNTYVEQIGSRVWVWNNFPSFKVYQKEKSKPEWEFATLEAAISEAKKWANASVRKVDGGGWVWDNYPDHPGYTLYQGENTLPNWTFATLDQAKAEAKKWANAHIIDLASNKWVWDNIPAERKTELRAGPEAYRIYQGAKTLDGWTFAYLEDAVNESLKWANSTVVAIGKGKTVFSNAHAYVVRQNGAKKASFPSLAAALNAASKLSEASIEWDGRRIWSNEGYYAVLQSGKKLKSFGAPASAAAFANGYADAEVVTIDGLRVWDNLKDLMYLGWNGTSNHSTIVGHVSNTQGLDIDSPTWFTLQDAKGTLKDESNPETIRWLKTQGVEVHPLVHNQFDSKLTSAFLADANAQKSFIDALVSRLVALGADGLNLDFESMAGSDRDRYTAFVKALSEAARAAGLTMSIDLPRGSTAWNHLTAFDHEKLHQYVDYVAIMTYDQFYSGSDSPGPVAGMSWTEQGVEEFLSYGIPRSKLLLGVPYYIRVWEVDAAGKLVSNRAVWMKDIEKALEGAQVARTEDARYGLEKVEYAKDGKRYVFWMENVATILARVDIAKKHDLAGVAAWRLGYEPGELWTELLRAK</sequence>
<dbReference type="PANTHER" id="PTHR46066">
    <property type="entry name" value="CHITINASE DOMAIN-CONTAINING PROTEIN 1 FAMILY MEMBER"/>
    <property type="match status" value="1"/>
</dbReference>
<feature type="signal peptide" evidence="1">
    <location>
        <begin position="1"/>
        <end position="27"/>
    </location>
</feature>
<evidence type="ECO:0000313" key="4">
    <source>
        <dbReference type="Proteomes" id="UP000309676"/>
    </source>
</evidence>
<dbReference type="Pfam" id="PF00704">
    <property type="entry name" value="Glyco_hydro_18"/>
    <property type="match status" value="1"/>
</dbReference>
<dbReference type="Proteomes" id="UP000309676">
    <property type="component" value="Unassembled WGS sequence"/>
</dbReference>
<evidence type="ECO:0000256" key="1">
    <source>
        <dbReference type="SAM" id="SignalP"/>
    </source>
</evidence>
<evidence type="ECO:0000313" key="3">
    <source>
        <dbReference type="EMBL" id="TLS53211.1"/>
    </source>
</evidence>
<dbReference type="InterPro" id="IPR001223">
    <property type="entry name" value="Glyco_hydro18_cat"/>
</dbReference>
<dbReference type="GO" id="GO:0005975">
    <property type="term" value="P:carbohydrate metabolic process"/>
    <property type="evidence" value="ECO:0007669"/>
    <property type="project" value="InterPro"/>
</dbReference>
<dbReference type="InterPro" id="IPR029070">
    <property type="entry name" value="Chitinase_insertion_sf"/>
</dbReference>
<dbReference type="InterPro" id="IPR011583">
    <property type="entry name" value="Chitinase_II/V-like_cat"/>
</dbReference>
<dbReference type="SMART" id="SM00636">
    <property type="entry name" value="Glyco_18"/>
    <property type="match status" value="1"/>
</dbReference>
<proteinExistence type="predicted"/>
<dbReference type="GO" id="GO:0016787">
    <property type="term" value="F:hydrolase activity"/>
    <property type="evidence" value="ECO:0007669"/>
    <property type="project" value="UniProtKB-KW"/>
</dbReference>
<dbReference type="InterPro" id="IPR017853">
    <property type="entry name" value="GH"/>
</dbReference>
<protein>
    <submittedName>
        <fullName evidence="3">Glycoside hydrolase family 18</fullName>
    </submittedName>
</protein>
<name>A0A5R9GBU0_9BACL</name>
<accession>A0A5R9GBU0</accession>
<evidence type="ECO:0000259" key="2">
    <source>
        <dbReference type="PROSITE" id="PS51910"/>
    </source>
</evidence>
<gene>
    <name evidence="3" type="ORF">FE782_07565</name>
</gene>
<keyword evidence="4" id="KW-1185">Reference proteome</keyword>
<dbReference type="OrthoDB" id="9775889at2"/>
<keyword evidence="1" id="KW-0732">Signal</keyword>
<dbReference type="PROSITE" id="PS51910">
    <property type="entry name" value="GH18_2"/>
    <property type="match status" value="1"/>
</dbReference>
<reference evidence="3 4" key="1">
    <citation type="submission" date="2019-05" db="EMBL/GenBank/DDBJ databases">
        <authorList>
            <person name="Narsing Rao M.P."/>
            <person name="Li W.J."/>
        </authorList>
    </citation>
    <scope>NUCLEOTIDE SEQUENCE [LARGE SCALE GENOMIC DNA]</scope>
    <source>
        <strain evidence="3 4">SYSU_K30003</strain>
    </source>
</reference>
<dbReference type="Gene3D" id="3.10.50.10">
    <property type="match status" value="1"/>
</dbReference>
<organism evidence="3 4">
    <name type="scientific">Paenibacillus antri</name>
    <dbReference type="NCBI Taxonomy" id="2582848"/>
    <lineage>
        <taxon>Bacteria</taxon>
        <taxon>Bacillati</taxon>
        <taxon>Bacillota</taxon>
        <taxon>Bacilli</taxon>
        <taxon>Bacillales</taxon>
        <taxon>Paenibacillaceae</taxon>
        <taxon>Paenibacillus</taxon>
    </lineage>
</organism>
<dbReference type="Gene3D" id="3.20.20.80">
    <property type="entry name" value="Glycosidases"/>
    <property type="match status" value="1"/>
</dbReference>
<dbReference type="RefSeq" id="WP_138193452.1">
    <property type="nucleotide sequence ID" value="NZ_VCIW01000003.1"/>
</dbReference>
<keyword evidence="3" id="KW-0378">Hydrolase</keyword>
<dbReference type="EMBL" id="VCIW01000003">
    <property type="protein sequence ID" value="TLS53211.1"/>
    <property type="molecule type" value="Genomic_DNA"/>
</dbReference>
<dbReference type="PANTHER" id="PTHR46066:SF2">
    <property type="entry name" value="CHITINASE DOMAIN-CONTAINING PROTEIN 1"/>
    <property type="match status" value="1"/>
</dbReference>
<dbReference type="AlphaFoldDB" id="A0A5R9GBU0"/>
<dbReference type="SUPFAM" id="SSF51445">
    <property type="entry name" value="(Trans)glycosidases"/>
    <property type="match status" value="1"/>
</dbReference>
<dbReference type="GO" id="GO:0008061">
    <property type="term" value="F:chitin binding"/>
    <property type="evidence" value="ECO:0007669"/>
    <property type="project" value="InterPro"/>
</dbReference>
<comment type="caution">
    <text evidence="3">The sequence shown here is derived from an EMBL/GenBank/DDBJ whole genome shotgun (WGS) entry which is preliminary data.</text>
</comment>